<name>A0ABV0S4I1_9TELE</name>
<evidence type="ECO:0000256" key="1">
    <source>
        <dbReference type="ARBA" id="ARBA00022729"/>
    </source>
</evidence>
<dbReference type="InterPro" id="IPR056863">
    <property type="entry name" value="LMN_ATRN_NET-like_EGF"/>
</dbReference>
<sequence length="94" mass="10187">IQALLIQGGVCDWTLPPELLPGLPVSGHLCGVTGVCVSAVRCKCNGHASECVKNSRGRLVCDCKHNTEGFDCNVCKPFYNDRPWRRATADNANE</sequence>
<dbReference type="InterPro" id="IPR050440">
    <property type="entry name" value="Laminin/Netrin_ECM"/>
</dbReference>
<keyword evidence="1" id="KW-0732">Signal</keyword>
<keyword evidence="3" id="KW-1015">Disulfide bond</keyword>
<evidence type="ECO:0000256" key="5">
    <source>
        <dbReference type="ARBA" id="ARBA00023292"/>
    </source>
</evidence>
<keyword evidence="4" id="KW-0325">Glycoprotein</keyword>
<dbReference type="SUPFAM" id="SSF57196">
    <property type="entry name" value="EGF/Laminin"/>
    <property type="match status" value="1"/>
</dbReference>
<dbReference type="Proteomes" id="UP001434883">
    <property type="component" value="Unassembled WGS sequence"/>
</dbReference>
<accession>A0ABV0S4I1</accession>
<proteinExistence type="predicted"/>
<keyword evidence="5" id="KW-0424">Laminin EGF-like domain</keyword>
<dbReference type="Gene3D" id="2.10.25.10">
    <property type="entry name" value="Laminin"/>
    <property type="match status" value="1"/>
</dbReference>
<evidence type="ECO:0000256" key="2">
    <source>
        <dbReference type="ARBA" id="ARBA00022737"/>
    </source>
</evidence>
<keyword evidence="2" id="KW-0677">Repeat</keyword>
<comment type="caution">
    <text evidence="7">The sequence shown here is derived from an EMBL/GenBank/DDBJ whole genome shotgun (WGS) entry which is preliminary data.</text>
</comment>
<protein>
    <recommendedName>
        <fullName evidence="6">Laminin EGF-like domain-containing protein</fullName>
    </recommendedName>
</protein>
<dbReference type="Pfam" id="PF24973">
    <property type="entry name" value="EGF_LMN_ATRN"/>
    <property type="match status" value="1"/>
</dbReference>
<evidence type="ECO:0000256" key="3">
    <source>
        <dbReference type="ARBA" id="ARBA00023157"/>
    </source>
</evidence>
<dbReference type="InterPro" id="IPR002049">
    <property type="entry name" value="LE_dom"/>
</dbReference>
<feature type="non-terminal residue" evidence="7">
    <location>
        <position position="1"/>
    </location>
</feature>
<dbReference type="EMBL" id="JAHRIN010068026">
    <property type="protein sequence ID" value="MEQ2215189.1"/>
    <property type="molecule type" value="Genomic_DNA"/>
</dbReference>
<organism evidence="7 8">
    <name type="scientific">Xenoophorus captivus</name>
    <dbReference type="NCBI Taxonomy" id="1517983"/>
    <lineage>
        <taxon>Eukaryota</taxon>
        <taxon>Metazoa</taxon>
        <taxon>Chordata</taxon>
        <taxon>Craniata</taxon>
        <taxon>Vertebrata</taxon>
        <taxon>Euteleostomi</taxon>
        <taxon>Actinopterygii</taxon>
        <taxon>Neopterygii</taxon>
        <taxon>Teleostei</taxon>
        <taxon>Neoteleostei</taxon>
        <taxon>Acanthomorphata</taxon>
        <taxon>Ovalentaria</taxon>
        <taxon>Atherinomorphae</taxon>
        <taxon>Cyprinodontiformes</taxon>
        <taxon>Goodeidae</taxon>
        <taxon>Xenoophorus</taxon>
    </lineage>
</organism>
<dbReference type="PANTHER" id="PTHR10574:SF270">
    <property type="entry name" value="LAMININ SUBUNIT GAMMA-1"/>
    <property type="match status" value="1"/>
</dbReference>
<evidence type="ECO:0000256" key="4">
    <source>
        <dbReference type="ARBA" id="ARBA00023180"/>
    </source>
</evidence>
<reference evidence="7 8" key="1">
    <citation type="submission" date="2021-06" db="EMBL/GenBank/DDBJ databases">
        <authorList>
            <person name="Palmer J.M."/>
        </authorList>
    </citation>
    <scope>NUCLEOTIDE SEQUENCE [LARGE SCALE GENOMIC DNA]</scope>
    <source>
        <strain evidence="7 8">XC_2019</strain>
        <tissue evidence="7">Muscle</tissue>
    </source>
</reference>
<evidence type="ECO:0000313" key="8">
    <source>
        <dbReference type="Proteomes" id="UP001434883"/>
    </source>
</evidence>
<dbReference type="CDD" id="cd00055">
    <property type="entry name" value="EGF_Lam"/>
    <property type="match status" value="1"/>
</dbReference>
<dbReference type="PANTHER" id="PTHR10574">
    <property type="entry name" value="NETRIN/LAMININ-RELATED"/>
    <property type="match status" value="1"/>
</dbReference>
<feature type="non-terminal residue" evidence="7">
    <location>
        <position position="94"/>
    </location>
</feature>
<keyword evidence="8" id="KW-1185">Reference proteome</keyword>
<evidence type="ECO:0000259" key="6">
    <source>
        <dbReference type="SMART" id="SM00180"/>
    </source>
</evidence>
<dbReference type="SMART" id="SM00180">
    <property type="entry name" value="EGF_Lam"/>
    <property type="match status" value="1"/>
</dbReference>
<evidence type="ECO:0000313" key="7">
    <source>
        <dbReference type="EMBL" id="MEQ2215189.1"/>
    </source>
</evidence>
<feature type="domain" description="Laminin EGF-like" evidence="6">
    <location>
        <begin position="42"/>
        <end position="89"/>
    </location>
</feature>
<gene>
    <name evidence="7" type="ORF">XENOCAPTIV_028877</name>
</gene>